<sequence>MRFRTDLCNIKIKLQSSYAVKNTRSYAAIAYLFLAPALILMGVFTFWPVGFNTYLAFQDYSIADGTATWNNFAHFKYIFHEELFWNALKNSLLYLLIVPVIQLGALVLAKLVNNKLPGMTFFRATFYIPVITSISIAGVVWIYVYKYDGMLTWLLTSLGLLHEQIDWLGEPKIALYMMMIFTFWKGIGYYMVLYLAGLQAIPSEVEEAAVLDGANAWQRFWKITVPMVKPTILLCTLLSTIAAIKVMQEPIVLTKGGKGDTYTALFYVYDQAFRNFNFGRAAAAGLVITFFCVLLAIIQFRFFGEKK</sequence>
<dbReference type="GO" id="GO:0005886">
    <property type="term" value="C:plasma membrane"/>
    <property type="evidence" value="ECO:0007669"/>
    <property type="project" value="UniProtKB-SubCell"/>
</dbReference>
<evidence type="ECO:0000256" key="1">
    <source>
        <dbReference type="ARBA" id="ARBA00004651"/>
    </source>
</evidence>
<evidence type="ECO:0000313" key="9">
    <source>
        <dbReference type="EMBL" id="KPC53223.1"/>
    </source>
</evidence>
<gene>
    <name evidence="9" type="primary">lacF_3</name>
    <name evidence="9" type="ORF">WG78_09035</name>
</gene>
<dbReference type="InterPro" id="IPR000515">
    <property type="entry name" value="MetI-like"/>
</dbReference>
<comment type="similarity">
    <text evidence="7">Belongs to the binding-protein-dependent transport system permease family.</text>
</comment>
<dbReference type="Pfam" id="PF00528">
    <property type="entry name" value="BPD_transp_1"/>
    <property type="match status" value="1"/>
</dbReference>
<feature type="transmembrane region" description="Helical" evidence="7">
    <location>
        <begin position="281"/>
        <end position="303"/>
    </location>
</feature>
<feature type="transmembrane region" description="Helical" evidence="7">
    <location>
        <begin position="124"/>
        <end position="144"/>
    </location>
</feature>
<feature type="transmembrane region" description="Helical" evidence="7">
    <location>
        <begin position="92"/>
        <end position="112"/>
    </location>
</feature>
<dbReference type="Gene3D" id="1.10.3720.10">
    <property type="entry name" value="MetI-like"/>
    <property type="match status" value="1"/>
</dbReference>
<dbReference type="SUPFAM" id="SSF160964">
    <property type="entry name" value="MalF N-terminal region-like"/>
    <property type="match status" value="1"/>
</dbReference>
<proteinExistence type="inferred from homology"/>
<dbReference type="InterPro" id="IPR051393">
    <property type="entry name" value="ABC_transporter_permease"/>
</dbReference>
<dbReference type="Proteomes" id="UP000037939">
    <property type="component" value="Unassembled WGS sequence"/>
</dbReference>
<keyword evidence="2 7" id="KW-0813">Transport</keyword>
<evidence type="ECO:0000256" key="5">
    <source>
        <dbReference type="ARBA" id="ARBA00022989"/>
    </source>
</evidence>
<evidence type="ECO:0000259" key="8">
    <source>
        <dbReference type="PROSITE" id="PS50928"/>
    </source>
</evidence>
<evidence type="ECO:0000256" key="6">
    <source>
        <dbReference type="ARBA" id="ARBA00023136"/>
    </source>
</evidence>
<keyword evidence="6 7" id="KW-0472">Membrane</keyword>
<evidence type="ECO:0000313" key="10">
    <source>
        <dbReference type="Proteomes" id="UP000037939"/>
    </source>
</evidence>
<dbReference type="InterPro" id="IPR035906">
    <property type="entry name" value="MetI-like_sf"/>
</dbReference>
<keyword evidence="4 7" id="KW-0812">Transmembrane</keyword>
<dbReference type="PROSITE" id="PS50928">
    <property type="entry name" value="ABC_TM1"/>
    <property type="match status" value="1"/>
</dbReference>
<keyword evidence="10" id="KW-1185">Reference proteome</keyword>
<keyword evidence="5 7" id="KW-1133">Transmembrane helix</keyword>
<name>A0A0N0GNX0_9NEIS</name>
<accession>A0A0N0GNX0</accession>
<comment type="subcellular location">
    <subcellularLocation>
        <location evidence="1 7">Cell membrane</location>
        <topology evidence="1 7">Multi-pass membrane protein</topology>
    </subcellularLocation>
</comment>
<dbReference type="GO" id="GO:0055085">
    <property type="term" value="P:transmembrane transport"/>
    <property type="evidence" value="ECO:0007669"/>
    <property type="project" value="InterPro"/>
</dbReference>
<dbReference type="PANTHER" id="PTHR30193">
    <property type="entry name" value="ABC TRANSPORTER PERMEASE PROTEIN"/>
    <property type="match status" value="1"/>
</dbReference>
<evidence type="ECO:0000256" key="3">
    <source>
        <dbReference type="ARBA" id="ARBA00022475"/>
    </source>
</evidence>
<feature type="transmembrane region" description="Helical" evidence="7">
    <location>
        <begin position="173"/>
        <end position="196"/>
    </location>
</feature>
<keyword evidence="3" id="KW-1003">Cell membrane</keyword>
<dbReference type="CDD" id="cd06261">
    <property type="entry name" value="TM_PBP2"/>
    <property type="match status" value="1"/>
</dbReference>
<comment type="caution">
    <text evidence="9">The sequence shown here is derived from an EMBL/GenBank/DDBJ whole genome shotgun (WGS) entry which is preliminary data.</text>
</comment>
<evidence type="ECO:0000256" key="4">
    <source>
        <dbReference type="ARBA" id="ARBA00022692"/>
    </source>
</evidence>
<feature type="transmembrane region" description="Helical" evidence="7">
    <location>
        <begin position="26"/>
        <end position="47"/>
    </location>
</feature>
<dbReference type="EMBL" id="LAQT01000007">
    <property type="protein sequence ID" value="KPC53223.1"/>
    <property type="molecule type" value="Genomic_DNA"/>
</dbReference>
<evidence type="ECO:0000256" key="7">
    <source>
        <dbReference type="RuleBase" id="RU363032"/>
    </source>
</evidence>
<dbReference type="STRING" id="857265.WG78_09035"/>
<feature type="domain" description="ABC transmembrane type-1" evidence="8">
    <location>
        <begin position="88"/>
        <end position="299"/>
    </location>
</feature>
<dbReference type="PANTHER" id="PTHR30193:SF44">
    <property type="entry name" value="LACTOSE TRANSPORT SYSTEM PERMEASE PROTEIN LACF"/>
    <property type="match status" value="1"/>
</dbReference>
<dbReference type="SUPFAM" id="SSF161098">
    <property type="entry name" value="MetI-like"/>
    <property type="match status" value="1"/>
</dbReference>
<protein>
    <submittedName>
        <fullName evidence="9">Lactose transport system permease protein LacF</fullName>
    </submittedName>
</protein>
<reference evidence="9 10" key="1">
    <citation type="submission" date="2015-07" db="EMBL/GenBank/DDBJ databases">
        <title>Draft genome sequence of the Amantichitinum ursilacus IGB-41, a new chitin-degrading bacterium.</title>
        <authorList>
            <person name="Kirstahler P."/>
            <person name="Guenther M."/>
            <person name="Grumaz C."/>
            <person name="Rupp S."/>
            <person name="Zibek S."/>
            <person name="Sohn K."/>
        </authorList>
    </citation>
    <scope>NUCLEOTIDE SEQUENCE [LARGE SCALE GENOMIC DNA]</scope>
    <source>
        <strain evidence="9 10">IGB-41</strain>
    </source>
</reference>
<dbReference type="AlphaFoldDB" id="A0A0N0GNX0"/>
<organism evidence="9 10">
    <name type="scientific">Amantichitinum ursilacus</name>
    <dbReference type="NCBI Taxonomy" id="857265"/>
    <lineage>
        <taxon>Bacteria</taxon>
        <taxon>Pseudomonadati</taxon>
        <taxon>Pseudomonadota</taxon>
        <taxon>Betaproteobacteria</taxon>
        <taxon>Neisseriales</taxon>
        <taxon>Chitinibacteraceae</taxon>
        <taxon>Amantichitinum</taxon>
    </lineage>
</organism>
<evidence type="ECO:0000256" key="2">
    <source>
        <dbReference type="ARBA" id="ARBA00022448"/>
    </source>
</evidence>